<comment type="caution">
    <text evidence="2">The sequence shown here is derived from an EMBL/GenBank/DDBJ whole genome shotgun (WGS) entry which is preliminary data.</text>
</comment>
<dbReference type="EMBL" id="CAJNNW010002569">
    <property type="protein sequence ID" value="CAE8644422.1"/>
    <property type="molecule type" value="Genomic_DNA"/>
</dbReference>
<evidence type="ECO:0000313" key="2">
    <source>
        <dbReference type="EMBL" id="CAE8644422.1"/>
    </source>
</evidence>
<name>A0A813HZ68_POLGL</name>
<evidence type="ECO:0000313" key="3">
    <source>
        <dbReference type="Proteomes" id="UP000626109"/>
    </source>
</evidence>
<protein>
    <submittedName>
        <fullName evidence="2">Uncharacterized protein</fullName>
    </submittedName>
</protein>
<accession>A0A813HZ68</accession>
<feature type="region of interest" description="Disordered" evidence="1">
    <location>
        <begin position="64"/>
        <end position="85"/>
    </location>
</feature>
<reference evidence="2" key="1">
    <citation type="submission" date="2021-02" db="EMBL/GenBank/DDBJ databases">
        <authorList>
            <person name="Dougan E. K."/>
            <person name="Rhodes N."/>
            <person name="Thang M."/>
            <person name="Chan C."/>
        </authorList>
    </citation>
    <scope>NUCLEOTIDE SEQUENCE</scope>
</reference>
<evidence type="ECO:0000256" key="1">
    <source>
        <dbReference type="SAM" id="MobiDB-lite"/>
    </source>
</evidence>
<dbReference type="Proteomes" id="UP000626109">
    <property type="component" value="Unassembled WGS sequence"/>
</dbReference>
<gene>
    <name evidence="2" type="ORF">PGLA2088_LOCUS3039</name>
</gene>
<organism evidence="2 3">
    <name type="scientific">Polarella glacialis</name>
    <name type="common">Dinoflagellate</name>
    <dbReference type="NCBI Taxonomy" id="89957"/>
    <lineage>
        <taxon>Eukaryota</taxon>
        <taxon>Sar</taxon>
        <taxon>Alveolata</taxon>
        <taxon>Dinophyceae</taxon>
        <taxon>Suessiales</taxon>
        <taxon>Suessiaceae</taxon>
        <taxon>Polarella</taxon>
    </lineage>
</organism>
<proteinExistence type="predicted"/>
<sequence>MSGAAHAAETVEMLTATQTVMRAVGVAMIHAEEMALNAALFGEQEEVFEVEDICGSGDAYCSGGEDDEDDVVSTAVPGSPSEGHVSDEAALAAVPRFDFSRQPARLLVHCGFGSPGAALILY</sequence>
<dbReference type="AlphaFoldDB" id="A0A813HZ68"/>